<dbReference type="GO" id="GO:0035269">
    <property type="term" value="P:protein O-linked glycosylation via mannose"/>
    <property type="evidence" value="ECO:0007669"/>
    <property type="project" value="TreeGrafter"/>
</dbReference>
<evidence type="ECO:0000256" key="6">
    <source>
        <dbReference type="ARBA" id="ARBA00023136"/>
    </source>
</evidence>
<dbReference type="InterPro" id="IPR049625">
    <property type="entry name" value="Glyco_transf_61_cat"/>
</dbReference>
<keyword evidence="7" id="KW-0325">Glycoprotein</keyword>
<evidence type="ECO:0000256" key="7">
    <source>
        <dbReference type="ARBA" id="ARBA00023180"/>
    </source>
</evidence>
<sequence>MLDLGVSLVLPQTSVTAHAPGWTLYRNLYMSNGTLFIVTSHPEDSEFPEIRMMTSTGLPAFNTPENIALREPTALDMDFLSPEQAKRRWGGDPQNGQRNRIWTIEGNTLLFNDPPQFLNHYYHFVAELFFGTWAFLYGAFVSGAMSPSPSSISAAFQEPSFNLYSETAFQPPPLTRAIFIHASSDAWRDVPGFNAYFLRAAFPSLALETSGDWDDRVTATSVAPGSGHVTKGRAWHFPVAMLVDRSAAHRGDACGSRTQRTAAEAWELMIGKGSLDLVGIWWGSVRGAVLRFAGVDAKDMRDVAQETSGQVGDLPLSLPIPEKVLIVYITRQGVRRHLIEDDHLALVAALEEMVDRKESEGVEWELNVVQAETLTKDEQIKLAGRATILLGVHGNGLTHLVFMQPTRTSAVVEIFFPGGFSQDYEWTTRALGMRHFSVWNDTYFTHPNEPEVAYPDGFQGSSIPVHGPTVAKLIKDQLEGIL</sequence>
<dbReference type="GO" id="GO:0097363">
    <property type="term" value="F:protein O-acetylglucosaminyltransferase activity"/>
    <property type="evidence" value="ECO:0007669"/>
    <property type="project" value="TreeGrafter"/>
</dbReference>
<comment type="subcellular location">
    <subcellularLocation>
        <location evidence="1">Membrane</location>
        <topology evidence="1">Single-pass membrane protein</topology>
    </subcellularLocation>
</comment>
<feature type="domain" description="Glycosyltransferase 61 catalytic" evidence="8">
    <location>
        <begin position="324"/>
        <end position="406"/>
    </location>
</feature>
<keyword evidence="4" id="KW-0812">Transmembrane</keyword>
<evidence type="ECO:0000256" key="2">
    <source>
        <dbReference type="ARBA" id="ARBA00022676"/>
    </source>
</evidence>
<dbReference type="InParanoid" id="A0A369JY84"/>
<keyword evidence="5" id="KW-1133">Transmembrane helix</keyword>
<name>A0A369JY84_HYPMA</name>
<evidence type="ECO:0000313" key="10">
    <source>
        <dbReference type="Proteomes" id="UP000076154"/>
    </source>
</evidence>
<organism evidence="9 10">
    <name type="scientific">Hypsizygus marmoreus</name>
    <name type="common">White beech mushroom</name>
    <name type="synonym">Agaricus marmoreus</name>
    <dbReference type="NCBI Taxonomy" id="39966"/>
    <lineage>
        <taxon>Eukaryota</taxon>
        <taxon>Fungi</taxon>
        <taxon>Dikarya</taxon>
        <taxon>Basidiomycota</taxon>
        <taxon>Agaricomycotina</taxon>
        <taxon>Agaricomycetes</taxon>
        <taxon>Agaricomycetidae</taxon>
        <taxon>Agaricales</taxon>
        <taxon>Tricholomatineae</taxon>
        <taxon>Lyophyllaceae</taxon>
        <taxon>Hypsizygus</taxon>
    </lineage>
</organism>
<evidence type="ECO:0000256" key="1">
    <source>
        <dbReference type="ARBA" id="ARBA00004167"/>
    </source>
</evidence>
<evidence type="ECO:0000313" key="9">
    <source>
        <dbReference type="EMBL" id="RDB25325.1"/>
    </source>
</evidence>
<accession>A0A369JY84</accession>
<keyword evidence="6" id="KW-0472">Membrane</keyword>
<dbReference type="GO" id="GO:0005783">
    <property type="term" value="C:endoplasmic reticulum"/>
    <property type="evidence" value="ECO:0007669"/>
    <property type="project" value="TreeGrafter"/>
</dbReference>
<proteinExistence type="predicted"/>
<dbReference type="InterPro" id="IPR007657">
    <property type="entry name" value="Glycosyltransferase_61"/>
</dbReference>
<reference evidence="9" key="1">
    <citation type="submission" date="2018-04" db="EMBL/GenBank/DDBJ databases">
        <title>Whole genome sequencing of Hypsizygus marmoreus.</title>
        <authorList>
            <person name="Choi I.-G."/>
            <person name="Min B."/>
            <person name="Kim J.-G."/>
            <person name="Kim S."/>
            <person name="Oh Y.-L."/>
            <person name="Kong W.-S."/>
            <person name="Park H."/>
            <person name="Jeong J."/>
            <person name="Song E.-S."/>
        </authorList>
    </citation>
    <scope>NUCLEOTIDE SEQUENCE [LARGE SCALE GENOMIC DNA]</scope>
    <source>
        <strain evidence="9">51987-8</strain>
    </source>
</reference>
<evidence type="ECO:0000259" key="8">
    <source>
        <dbReference type="Pfam" id="PF04577"/>
    </source>
</evidence>
<dbReference type="EMBL" id="LUEZ02000041">
    <property type="protein sequence ID" value="RDB25325.1"/>
    <property type="molecule type" value="Genomic_DNA"/>
</dbReference>
<evidence type="ECO:0000256" key="3">
    <source>
        <dbReference type="ARBA" id="ARBA00022679"/>
    </source>
</evidence>
<dbReference type="GO" id="GO:0016020">
    <property type="term" value="C:membrane"/>
    <property type="evidence" value="ECO:0007669"/>
    <property type="project" value="UniProtKB-SubCell"/>
</dbReference>
<dbReference type="AlphaFoldDB" id="A0A369JY84"/>
<dbReference type="OrthoDB" id="529273at2759"/>
<comment type="caution">
    <text evidence="9">The sequence shown here is derived from an EMBL/GenBank/DDBJ whole genome shotgun (WGS) entry which is preliminary data.</text>
</comment>
<evidence type="ECO:0000256" key="4">
    <source>
        <dbReference type="ARBA" id="ARBA00022692"/>
    </source>
</evidence>
<dbReference type="Pfam" id="PF04577">
    <property type="entry name" value="Glyco_transf_61"/>
    <property type="match status" value="1"/>
</dbReference>
<protein>
    <recommendedName>
        <fullName evidence="8">Glycosyltransferase 61 catalytic domain-containing protein</fullName>
    </recommendedName>
</protein>
<dbReference type="PANTHER" id="PTHR20961:SF38">
    <property type="entry name" value="PROTEIN O-LINKED-MANNOSE BETA-1,4-N-ACETYLGLUCOSAMINYLTRANSFERASE 2"/>
    <property type="match status" value="1"/>
</dbReference>
<gene>
    <name evidence="9" type="ORF">Hypma_008050</name>
</gene>
<keyword evidence="10" id="KW-1185">Reference proteome</keyword>
<evidence type="ECO:0000256" key="5">
    <source>
        <dbReference type="ARBA" id="ARBA00022989"/>
    </source>
</evidence>
<keyword evidence="2" id="KW-0328">Glycosyltransferase</keyword>
<dbReference type="PANTHER" id="PTHR20961">
    <property type="entry name" value="GLYCOSYLTRANSFERASE"/>
    <property type="match status" value="1"/>
</dbReference>
<dbReference type="Proteomes" id="UP000076154">
    <property type="component" value="Unassembled WGS sequence"/>
</dbReference>
<dbReference type="STRING" id="39966.A0A369JY84"/>
<keyword evidence="3" id="KW-0808">Transferase</keyword>